<dbReference type="AlphaFoldDB" id="A0AA39DCM2"/>
<reference evidence="2 3" key="1">
    <citation type="journal article" date="2023" name="BMC Biotechnol.">
        <title>Vitis rotundifolia cv Carlos genome sequencing.</title>
        <authorList>
            <person name="Huff M."/>
            <person name="Hulse-Kemp A."/>
            <person name="Scheffler B."/>
            <person name="Youngblood R."/>
            <person name="Simpson S."/>
            <person name="Babiker E."/>
            <person name="Staton M."/>
        </authorList>
    </citation>
    <scope>NUCLEOTIDE SEQUENCE [LARGE SCALE GENOMIC DNA]</scope>
    <source>
        <tissue evidence="2">Leaf</tissue>
    </source>
</reference>
<feature type="region of interest" description="Disordered" evidence="1">
    <location>
        <begin position="1"/>
        <end position="57"/>
    </location>
</feature>
<protein>
    <submittedName>
        <fullName evidence="2">Uncharacterized protein</fullName>
    </submittedName>
</protein>
<dbReference type="EMBL" id="JARBHA010000016">
    <property type="protein sequence ID" value="KAJ9678849.1"/>
    <property type="molecule type" value="Genomic_DNA"/>
</dbReference>
<evidence type="ECO:0000313" key="3">
    <source>
        <dbReference type="Proteomes" id="UP001168098"/>
    </source>
</evidence>
<organism evidence="2 3">
    <name type="scientific">Vitis rotundifolia</name>
    <name type="common">Muscadine grape</name>
    <dbReference type="NCBI Taxonomy" id="103349"/>
    <lineage>
        <taxon>Eukaryota</taxon>
        <taxon>Viridiplantae</taxon>
        <taxon>Streptophyta</taxon>
        <taxon>Embryophyta</taxon>
        <taxon>Tracheophyta</taxon>
        <taxon>Spermatophyta</taxon>
        <taxon>Magnoliopsida</taxon>
        <taxon>eudicotyledons</taxon>
        <taxon>Gunneridae</taxon>
        <taxon>Pentapetalae</taxon>
        <taxon>rosids</taxon>
        <taxon>Vitales</taxon>
        <taxon>Vitaceae</taxon>
        <taxon>Viteae</taxon>
        <taxon>Vitis</taxon>
    </lineage>
</organism>
<keyword evidence="3" id="KW-1185">Reference proteome</keyword>
<dbReference type="Proteomes" id="UP001168098">
    <property type="component" value="Unassembled WGS sequence"/>
</dbReference>
<name>A0AA39DCM2_VITRO</name>
<feature type="compositionally biased region" description="Polar residues" evidence="1">
    <location>
        <begin position="34"/>
        <end position="43"/>
    </location>
</feature>
<comment type="caution">
    <text evidence="2">The sequence shown here is derived from an EMBL/GenBank/DDBJ whole genome shotgun (WGS) entry which is preliminary data.</text>
</comment>
<accession>A0AA39DCM2</accession>
<evidence type="ECO:0000313" key="2">
    <source>
        <dbReference type="EMBL" id="KAJ9678849.1"/>
    </source>
</evidence>
<sequence length="57" mass="6241">MNLCSQEPLHPSAGSKYSRVMESDPLPRAESTNRSEPTTNELSTDPEIEEALRPAGL</sequence>
<evidence type="ECO:0000256" key="1">
    <source>
        <dbReference type="SAM" id="MobiDB-lite"/>
    </source>
</evidence>
<proteinExistence type="predicted"/>
<feature type="compositionally biased region" description="Basic and acidic residues" evidence="1">
    <location>
        <begin position="19"/>
        <end position="33"/>
    </location>
</feature>
<gene>
    <name evidence="2" type="ORF">PVL29_020903</name>
</gene>